<dbReference type="Pfam" id="PF21502">
    <property type="entry name" value="Obc1_cap"/>
    <property type="match status" value="1"/>
</dbReference>
<evidence type="ECO:0000259" key="5">
    <source>
        <dbReference type="Pfam" id="PF20913"/>
    </source>
</evidence>
<dbReference type="InterPro" id="IPR008567">
    <property type="entry name" value="BKACE"/>
</dbReference>
<dbReference type="KEGG" id="psco:LY89DRAFT_733047"/>
<dbReference type="InterPro" id="IPR048877">
    <property type="entry name" value="ObcA_N"/>
</dbReference>
<reference evidence="8 9" key="1">
    <citation type="submission" date="2015-10" db="EMBL/GenBank/DDBJ databases">
        <title>Full genome of DAOMC 229536 Phialocephala scopiformis, a fungal endophyte of spruce producing the potent anti-insectan compound rugulosin.</title>
        <authorList>
            <consortium name="DOE Joint Genome Institute"/>
            <person name="Walker A.K."/>
            <person name="Frasz S.L."/>
            <person name="Seifert K.A."/>
            <person name="Miller J.D."/>
            <person name="Mondo S.J."/>
            <person name="Labutti K."/>
            <person name="Lipzen A."/>
            <person name="Dockter R."/>
            <person name="Kennedy M."/>
            <person name="Grigoriev I.V."/>
            <person name="Spatafora J.W."/>
        </authorList>
    </citation>
    <scope>NUCLEOTIDE SEQUENCE [LARGE SCALE GENOMIC DNA]</scope>
    <source>
        <strain evidence="8 9">CBS 120377</strain>
    </source>
</reference>
<feature type="domain" description="Oxalate biosynthetic component 1 cap" evidence="7">
    <location>
        <begin position="560"/>
        <end position="725"/>
    </location>
</feature>
<sequence length="1097" mass="121353">MPAIFITAAPIGAVPRYINPNEPKYLPSVFTQAIPSLETGIKSNKAWEESSRGGLLVSESMRISLSSKFIKDLAPSTYETSQFLQKTGLIEQEGDLQYHTLISPPSRTLPADLFAEIRSRKIVSRLVLHLTSHGWTGDGHGGLIWAHASYVESYLPPKLVDSLRAEAAGFVDGLLVKGWRLAGPGYSMHSRGVSPYLPITPEAIVKESAAAAAEGAAILHLHTRERSDESKWDLPWSNVPIVMGSQANKIVPEDYEEIAPALRGLTPMSILNFSTSMRGGKDSDDPIRRAHLKAFKPGWQAAEMCSMSPAEVLFQNGGGYENTPAFLEEQLACCLKNDVRPEIEVFSWEILRETLGPFRSRLLKVNKTPLLMLVAGVDQHRRLDDGTLVDDSLIPMKRAKEIVSLIQSGKASDMDFALELAVAALAPVVGSIRREMPQAKISMLLPGALQPLLARASVKLGLDGVRVGLEDGLVINDPLVPGGIRKGRTSEQIRSMREDLQVLGCKVLSAEETRVLFGMPTQTKTLFQAAINATTSITPCQISEASNPTTSFTDALRHLCPIFDRREQWLMEQLLTLQQETDNGLTSSHSAVSIAHKVRDLIQVAGLHVRYFLEERDRYPAEGAKAFRNIHDIQSLNYAYELLLETERDATSYECALRGLATSCNIDAAGFLVPKHQRKSHDLRFLEYLSSLTCGLTPDRSTVTNVDLRQTHGYSAFMASLYKAVEYEYRRLRSTSEAQAKSDGVLAFNVGPREGNSFISSQELQQQISQSHWIILPSTPTTNSADGIKLTRAINAAFHSHLQKMLFPGTSDSPSLRLVGLVHSGRDEDGSELLESSMLYNRFHFATGASMLRNDFQLGTGCHTSIVGYSAQILYENVLLPRLVEHPERLQRSSSGNGKVVREAGHPLYEDGTPAKRNDALALRDIAPLRFLSHSSGIATMQQMDNAMRHDLELLGYSYQEQMELFTRNVVVSFASATDINTDVLGTPTVDITAYNDIRAMAGTTTKDYLLSESYRRQQALAAQDKHYKYDRSEWKIIRGASRKVVLRRTGVFLREDMKVDAHSIRRYLEAAPEPVAALLRELHSISGAARFDTVLG</sequence>
<dbReference type="PANTHER" id="PTHR37418:SF2">
    <property type="entry name" value="3-KETO-5-AMINOHEXANOATE CLEAVAGE ENZYME"/>
    <property type="match status" value="1"/>
</dbReference>
<feature type="domain" description="Oxalate Biosynthetic Component A N-terminal" evidence="5">
    <location>
        <begin position="115"/>
        <end position="180"/>
    </location>
</feature>
<dbReference type="Pfam" id="PF20913">
    <property type="entry name" value="ObcA_N"/>
    <property type="match status" value="1"/>
</dbReference>
<evidence type="ECO:0000259" key="7">
    <source>
        <dbReference type="Pfam" id="PF21502"/>
    </source>
</evidence>
<evidence type="ECO:0000256" key="2">
    <source>
        <dbReference type="ARBA" id="ARBA00022679"/>
    </source>
</evidence>
<dbReference type="Pfam" id="PF05853">
    <property type="entry name" value="BKACE"/>
    <property type="match status" value="1"/>
</dbReference>
<dbReference type="GO" id="GO:0046872">
    <property type="term" value="F:metal ion binding"/>
    <property type="evidence" value="ECO:0007669"/>
    <property type="project" value="UniProtKB-KW"/>
</dbReference>
<evidence type="ECO:0000256" key="4">
    <source>
        <dbReference type="ARBA" id="ARBA00022833"/>
    </source>
</evidence>
<dbReference type="GeneID" id="28829482"/>
<dbReference type="InterPro" id="IPR048878">
    <property type="entry name" value="Obc1_cap"/>
</dbReference>
<evidence type="ECO:0000313" key="8">
    <source>
        <dbReference type="EMBL" id="KUJ18372.1"/>
    </source>
</evidence>
<gene>
    <name evidence="8" type="ORF">LY89DRAFT_733047</name>
</gene>
<organism evidence="8 9">
    <name type="scientific">Mollisia scopiformis</name>
    <name type="common">Conifer needle endophyte fungus</name>
    <name type="synonym">Phialocephala scopiformis</name>
    <dbReference type="NCBI Taxonomy" id="149040"/>
    <lineage>
        <taxon>Eukaryota</taxon>
        <taxon>Fungi</taxon>
        <taxon>Dikarya</taxon>
        <taxon>Ascomycota</taxon>
        <taxon>Pezizomycotina</taxon>
        <taxon>Leotiomycetes</taxon>
        <taxon>Helotiales</taxon>
        <taxon>Mollisiaceae</taxon>
        <taxon>Mollisia</taxon>
    </lineage>
</organism>
<keyword evidence="3" id="KW-0479">Metal-binding</keyword>
<dbReference type="OrthoDB" id="10450705at2759"/>
<proteinExistence type="predicted"/>
<dbReference type="InterPro" id="IPR013785">
    <property type="entry name" value="Aldolase_TIM"/>
</dbReference>
<protein>
    <submittedName>
        <fullName evidence="8">Uncharacterized protein</fullName>
    </submittedName>
</protein>
<name>A0A194XF26_MOLSC</name>
<dbReference type="Proteomes" id="UP000070700">
    <property type="component" value="Unassembled WGS sequence"/>
</dbReference>
<dbReference type="EMBL" id="KQ947413">
    <property type="protein sequence ID" value="KUJ18372.1"/>
    <property type="molecule type" value="Genomic_DNA"/>
</dbReference>
<evidence type="ECO:0000256" key="1">
    <source>
        <dbReference type="ARBA" id="ARBA00001947"/>
    </source>
</evidence>
<keyword evidence="2" id="KW-0808">Transferase</keyword>
<evidence type="ECO:0000259" key="6">
    <source>
        <dbReference type="Pfam" id="PF21498"/>
    </source>
</evidence>
<evidence type="ECO:0000313" key="9">
    <source>
        <dbReference type="Proteomes" id="UP000070700"/>
    </source>
</evidence>
<dbReference type="Gene3D" id="3.20.20.70">
    <property type="entry name" value="Aldolase class I"/>
    <property type="match status" value="1"/>
</dbReference>
<evidence type="ECO:0000256" key="3">
    <source>
        <dbReference type="ARBA" id="ARBA00022723"/>
    </source>
</evidence>
<dbReference type="GO" id="GO:0043720">
    <property type="term" value="F:3-keto-5-aminohexanoate cleavage activity"/>
    <property type="evidence" value="ECO:0007669"/>
    <property type="project" value="InterPro"/>
</dbReference>
<comment type="cofactor">
    <cofactor evidence="1">
        <name>Zn(2+)</name>
        <dbReference type="ChEBI" id="CHEBI:29105"/>
    </cofactor>
</comment>
<dbReference type="InterPro" id="IPR048879">
    <property type="entry name" value="Obc1_C"/>
</dbReference>
<feature type="domain" description="Oxalate biosynthetic component 1 C-terminal" evidence="6">
    <location>
        <begin position="730"/>
        <end position="1096"/>
    </location>
</feature>
<keyword evidence="9" id="KW-1185">Reference proteome</keyword>
<dbReference type="AlphaFoldDB" id="A0A194XF26"/>
<dbReference type="Pfam" id="PF21498">
    <property type="entry name" value="Obc1_C"/>
    <property type="match status" value="1"/>
</dbReference>
<dbReference type="InParanoid" id="A0A194XF26"/>
<dbReference type="PANTHER" id="PTHR37418">
    <property type="entry name" value="3-KETO-5-AMINOHEXANOATE CLEAVAGE ENZYME-RELATED"/>
    <property type="match status" value="1"/>
</dbReference>
<dbReference type="ESTHER" id="9helo-a0a194xf26">
    <property type="family name" value="AlphaBeta_hydrolase"/>
</dbReference>
<dbReference type="RefSeq" id="XP_018072727.1">
    <property type="nucleotide sequence ID" value="XM_018219756.1"/>
</dbReference>
<accession>A0A194XF26</accession>
<keyword evidence="4" id="KW-0862">Zinc</keyword>